<dbReference type="EMBL" id="CP152276">
    <property type="protein sequence ID" value="XAE43794.1"/>
    <property type="molecule type" value="Genomic_DNA"/>
</dbReference>
<evidence type="ECO:0000256" key="4">
    <source>
        <dbReference type="ARBA" id="ARBA00023239"/>
    </source>
</evidence>
<evidence type="ECO:0000259" key="6">
    <source>
        <dbReference type="Pfam" id="PF07940"/>
    </source>
</evidence>
<proteinExistence type="predicted"/>
<evidence type="ECO:0000256" key="5">
    <source>
        <dbReference type="SAM" id="MobiDB-lite"/>
    </source>
</evidence>
<keyword evidence="2" id="KW-0732">Signal</keyword>
<gene>
    <name evidence="7" type="ORF">AAC691_04970</name>
</gene>
<keyword evidence="3" id="KW-0574">Periplasm</keyword>
<sequence>MVLRRWSQDARLSLARLPSLAGLGRVPPAPVHAVRDLWPGDPLAGSQLVKGMLSFAGVTRRIGPGRWEDGSYPERFRSYLHGFAWLRDLRAVGTDAARLQARTLVNDWLAHPPTDPMVRDCAVTGTRLASWLGHYDFFAASADDAFRQRLMQRLLAEGRTLAALVPPESHDWRALAAFKGLLAAAIAMPEHSGFLARFLRYIDGELSRQVAQDGCHVQRSPEIQLLALRELAEMRAMLQAAQIGVPDSLALALDRMSPVLRALRHGDGRLALFNGSHAGSVAMIEMVLSQSTRTRVVAGAMPDGGFIRLQVGRSLLLVDAGLPPAPGFDGEAHAGTLSFEFSVARQRVIVNCGTGETPEWRRALRESAAHSLLVLEESSSSDIGPGTADSPSGIRRRPAHVTAEQMAQDGAHWLDLSHDGYHAPFGASWRRRLYLGDGGADLRGEEIVEGERLQSFVLRFHLHPQVGVEWDADGQMVVLDVGGQPWRFRADGGEVGVEESVYCPEGTPEWTRQIVVRVRPGDGAAEDGVSGESGRADAGRGDAGQGAAVQGGAGPEGAPGGAMGDGAGKDAAPASAAAGGASGDAGLATQGARTALPPAPASGERTRQVVRWALGRADA</sequence>
<dbReference type="PANTHER" id="PTHR39210:SF1">
    <property type="entry name" value="HEPARIN-SULFATE LYASE"/>
    <property type="match status" value="1"/>
</dbReference>
<feature type="compositionally biased region" description="Low complexity" evidence="5">
    <location>
        <begin position="569"/>
        <end position="579"/>
    </location>
</feature>
<dbReference type="Pfam" id="PF07940">
    <property type="entry name" value="Hepar_II_III_C"/>
    <property type="match status" value="1"/>
</dbReference>
<organism evidence="7 8">
    <name type="scientific">Nguyenibacter vanlangensis</name>
    <dbReference type="NCBI Taxonomy" id="1216886"/>
    <lineage>
        <taxon>Bacteria</taxon>
        <taxon>Pseudomonadati</taxon>
        <taxon>Pseudomonadota</taxon>
        <taxon>Alphaproteobacteria</taxon>
        <taxon>Acetobacterales</taxon>
        <taxon>Acetobacteraceae</taxon>
        <taxon>Nguyenibacter</taxon>
    </lineage>
</organism>
<accession>A0ABZ3D895</accession>
<dbReference type="RefSeq" id="WP_342629155.1">
    <property type="nucleotide sequence ID" value="NZ_CP152276.1"/>
</dbReference>
<dbReference type="InterPro" id="IPR008929">
    <property type="entry name" value="Chondroitin_lyas"/>
</dbReference>
<protein>
    <submittedName>
        <fullName evidence="7">Heparinase II/III family protein</fullName>
    </submittedName>
</protein>
<evidence type="ECO:0000313" key="7">
    <source>
        <dbReference type="EMBL" id="XAE43794.1"/>
    </source>
</evidence>
<feature type="region of interest" description="Disordered" evidence="5">
    <location>
        <begin position="521"/>
        <end position="619"/>
    </location>
</feature>
<keyword evidence="4" id="KW-0456">Lyase</keyword>
<evidence type="ECO:0000256" key="1">
    <source>
        <dbReference type="ARBA" id="ARBA00004418"/>
    </source>
</evidence>
<evidence type="ECO:0000313" key="8">
    <source>
        <dbReference type="Proteomes" id="UP001449795"/>
    </source>
</evidence>
<dbReference type="Gene3D" id="1.50.10.100">
    <property type="entry name" value="Chondroitin AC/alginate lyase"/>
    <property type="match status" value="1"/>
</dbReference>
<evidence type="ECO:0000256" key="2">
    <source>
        <dbReference type="ARBA" id="ARBA00022729"/>
    </source>
</evidence>
<reference evidence="7 8" key="1">
    <citation type="submission" date="2024-04" db="EMBL/GenBank/DDBJ databases">
        <title>Complete genome sequence of Nguyenibacter vanlangesis HBCM-1154, a strain capable of nitrogen fixation, IAA production, and phosphorus solubilization isolated from sugarcane soil.</title>
        <authorList>
            <person name="MY HANH P."/>
        </authorList>
    </citation>
    <scope>NUCLEOTIDE SEQUENCE [LARGE SCALE GENOMIC DNA]</scope>
    <source>
        <strain evidence="7 8">HBCM 1154</strain>
    </source>
</reference>
<dbReference type="PANTHER" id="PTHR39210">
    <property type="entry name" value="HEPARIN-SULFATE LYASE"/>
    <property type="match status" value="1"/>
</dbReference>
<dbReference type="InterPro" id="IPR012480">
    <property type="entry name" value="Hepar_II_III_C"/>
</dbReference>
<keyword evidence="8" id="KW-1185">Reference proteome</keyword>
<feature type="domain" description="Heparinase II/III-like C-terminal" evidence="6">
    <location>
        <begin position="300"/>
        <end position="520"/>
    </location>
</feature>
<name>A0ABZ3D895_9PROT</name>
<comment type="subcellular location">
    <subcellularLocation>
        <location evidence="1">Periplasm</location>
    </subcellularLocation>
</comment>
<dbReference type="Proteomes" id="UP001449795">
    <property type="component" value="Chromosome"/>
</dbReference>
<dbReference type="Gene3D" id="2.70.98.70">
    <property type="match status" value="1"/>
</dbReference>
<evidence type="ECO:0000256" key="3">
    <source>
        <dbReference type="ARBA" id="ARBA00022764"/>
    </source>
</evidence>
<feature type="compositionally biased region" description="Gly residues" evidence="5">
    <location>
        <begin position="541"/>
        <end position="566"/>
    </location>
</feature>